<dbReference type="InterPro" id="IPR020845">
    <property type="entry name" value="AMP-binding_CS"/>
</dbReference>
<sequence length="117" mass="13756">MLNFITVAMQWIIKVWSDSGELWLEIDYKTALYSKEQWTLERIEHLIDQVLQQPDLRLQQVELLAKRERTKLLEKFNLTHSDTPKSKLIYQLFEEQAPEALVYLIYTSGSTGKPKGS</sequence>
<dbReference type="AlphaFoldDB" id="A0A6G3ZWY9"/>
<gene>
    <name evidence="2" type="ORF">GK047_11995</name>
</gene>
<proteinExistence type="predicted"/>
<dbReference type="Pfam" id="PF00501">
    <property type="entry name" value="AMP-binding"/>
    <property type="match status" value="1"/>
</dbReference>
<dbReference type="InterPro" id="IPR042099">
    <property type="entry name" value="ANL_N_sf"/>
</dbReference>
<comment type="caution">
    <text evidence="2">The sequence shown here is derived from an EMBL/GenBank/DDBJ whole genome shotgun (WGS) entry which is preliminary data.</text>
</comment>
<dbReference type="InterPro" id="IPR000873">
    <property type="entry name" value="AMP-dep_synth/lig_dom"/>
</dbReference>
<dbReference type="RefSeq" id="WP_163946288.1">
    <property type="nucleotide sequence ID" value="NZ_JAAIKC010000003.1"/>
</dbReference>
<dbReference type="SUPFAM" id="SSF56801">
    <property type="entry name" value="Acetyl-CoA synthetase-like"/>
    <property type="match status" value="1"/>
</dbReference>
<accession>A0A6G3ZWY9</accession>
<evidence type="ECO:0000259" key="1">
    <source>
        <dbReference type="Pfam" id="PF00501"/>
    </source>
</evidence>
<organism evidence="2">
    <name type="scientific">Paenibacillus sp. SYP-B3998</name>
    <dbReference type="NCBI Taxonomy" id="2678564"/>
    <lineage>
        <taxon>Bacteria</taxon>
        <taxon>Bacillati</taxon>
        <taxon>Bacillota</taxon>
        <taxon>Bacilli</taxon>
        <taxon>Bacillales</taxon>
        <taxon>Paenibacillaceae</taxon>
        <taxon>Paenibacillus</taxon>
    </lineage>
</organism>
<reference evidence="2" key="1">
    <citation type="submission" date="2020-02" db="EMBL/GenBank/DDBJ databases">
        <authorList>
            <person name="Shen X.-R."/>
            <person name="Zhang Y.-X."/>
        </authorList>
    </citation>
    <scope>NUCLEOTIDE SEQUENCE</scope>
    <source>
        <strain evidence="2">SYP-B3998</strain>
    </source>
</reference>
<dbReference type="PROSITE" id="PS00455">
    <property type="entry name" value="AMP_BINDING"/>
    <property type="match status" value="1"/>
</dbReference>
<evidence type="ECO:0000313" key="2">
    <source>
        <dbReference type="EMBL" id="NEW06736.1"/>
    </source>
</evidence>
<protein>
    <submittedName>
        <fullName evidence="2">AMP-binding protein</fullName>
    </submittedName>
</protein>
<dbReference type="EMBL" id="JAAIKC010000003">
    <property type="protein sequence ID" value="NEW06736.1"/>
    <property type="molecule type" value="Genomic_DNA"/>
</dbReference>
<name>A0A6G3ZWY9_9BACL</name>
<feature type="domain" description="AMP-dependent synthetase/ligase" evidence="1">
    <location>
        <begin position="65"/>
        <end position="116"/>
    </location>
</feature>
<dbReference type="Gene3D" id="3.40.50.12780">
    <property type="entry name" value="N-terminal domain of ligase-like"/>
    <property type="match status" value="1"/>
</dbReference>